<organism evidence="11 12">
    <name type="scientific">Rhizoctonia solani</name>
    <dbReference type="NCBI Taxonomy" id="456999"/>
    <lineage>
        <taxon>Eukaryota</taxon>
        <taxon>Fungi</taxon>
        <taxon>Dikarya</taxon>
        <taxon>Basidiomycota</taxon>
        <taxon>Agaricomycotina</taxon>
        <taxon>Agaricomycetes</taxon>
        <taxon>Cantharellales</taxon>
        <taxon>Ceratobasidiaceae</taxon>
        <taxon>Rhizoctonia</taxon>
    </lineage>
</organism>
<evidence type="ECO:0000313" key="11">
    <source>
        <dbReference type="EMBL" id="CAE6466124.1"/>
    </source>
</evidence>
<evidence type="ECO:0000256" key="1">
    <source>
        <dbReference type="ARBA" id="ARBA00009928"/>
    </source>
</evidence>
<dbReference type="PROSITE" id="PS00497">
    <property type="entry name" value="TYROSINASE_1"/>
    <property type="match status" value="1"/>
</dbReference>
<dbReference type="GO" id="GO:0004503">
    <property type="term" value="F:tyrosinase activity"/>
    <property type="evidence" value="ECO:0007669"/>
    <property type="project" value="UniProtKB-EC"/>
</dbReference>
<evidence type="ECO:0000256" key="6">
    <source>
        <dbReference type="ARBA" id="ARBA00048233"/>
    </source>
</evidence>
<dbReference type="PANTHER" id="PTHR11474">
    <property type="entry name" value="TYROSINASE FAMILY MEMBER"/>
    <property type="match status" value="1"/>
</dbReference>
<feature type="region of interest" description="Disordered" evidence="8">
    <location>
        <begin position="637"/>
        <end position="657"/>
    </location>
</feature>
<keyword evidence="4" id="KW-0186">Copper</keyword>
<keyword evidence="3" id="KW-0479">Metal-binding</keyword>
<dbReference type="EMBL" id="CAJMXA010001599">
    <property type="protein sequence ID" value="CAE6466124.1"/>
    <property type="molecule type" value="Genomic_DNA"/>
</dbReference>
<evidence type="ECO:0000256" key="5">
    <source>
        <dbReference type="ARBA" id="ARBA00023101"/>
    </source>
</evidence>
<evidence type="ECO:0000256" key="8">
    <source>
        <dbReference type="SAM" id="MobiDB-lite"/>
    </source>
</evidence>
<name>A0A8H3BVH4_9AGAM</name>
<dbReference type="GO" id="GO:0042438">
    <property type="term" value="P:melanin biosynthetic process"/>
    <property type="evidence" value="ECO:0007669"/>
    <property type="project" value="UniProtKB-KW"/>
</dbReference>
<sequence>MSAPYTSAPYRITGAVIPAATPLPEPPPRLDICIMREEHPKQFTLFVLSWKRIMQPDFEPKAASFQEIAGIHGMPYVPWLGDPDEGRQNARGPWLGYCNHGSILFPNWHRPYLMLLEQIISDVGYGIASTFASKEQDPREAEAWMKAAAELRFPFWDWTHRRTGEEGVPDILKTPEIELEVPPGVPTTYENVLAYYRLNHPVDGFNNRWRTNRVYKESARAYFREWDRTYRHPNSQAVSVTEDYAAINALLKDGNPDRLGTWANLTNDVSGMFVFPLDIAPDERANAWDEFSNTAFQSGHRNLARPQEINSPYVWNATPIEQSHNLVHLVLGGIGHMGDNDTAGFDPIFFLHHCNVDRLLAFWEHIYPDYVAGTEGFLNPDGITRTPFTQGGGTWIETNNQVVDDRSPLPPFRNAGYAYWTSQGGHTLMYYPGSSRPVTISPINKYYTYPPIEVGNDKVKIDTDPERPTSLPVRTKQRRVLQDYFRYNPIKARDDTKIELLPDVFKKKAPYSGDSRRIPGRIYVENYRQFFVSANLDPTLIDGSYMLVVSVKVSAEVKAEERPFEIGRVAVLARGSSETCGNCQAQRAGGVRVRGVILIPHHLVAQVLVSALKNKEETPEHEIIETISASLQASLVHPDDTPHSKLQAEGPEGNERILPGDKSPYLELLSSEVYQQFDEGIQQPTSKQKADVPYDFDDWKRHTSLARVGGAELHWVHKRDS</sequence>
<evidence type="ECO:0000256" key="4">
    <source>
        <dbReference type="ARBA" id="ARBA00023008"/>
    </source>
</evidence>
<protein>
    <recommendedName>
        <fullName evidence="2">tyrosinase</fullName>
        <ecNumber evidence="2">1.14.18.1</ecNumber>
    </recommendedName>
</protein>
<comment type="caution">
    <text evidence="11">The sequence shown here is derived from an EMBL/GenBank/DDBJ whole genome shotgun (WGS) entry which is preliminary data.</text>
</comment>
<evidence type="ECO:0000256" key="2">
    <source>
        <dbReference type="ARBA" id="ARBA00011906"/>
    </source>
</evidence>
<gene>
    <name evidence="11" type="ORF">RDB_LOCUS68829</name>
</gene>
<dbReference type="Pfam" id="PF00264">
    <property type="entry name" value="Tyrosinase"/>
    <property type="match status" value="1"/>
</dbReference>
<evidence type="ECO:0000256" key="3">
    <source>
        <dbReference type="ARBA" id="ARBA00022723"/>
    </source>
</evidence>
<dbReference type="Gene3D" id="1.10.1280.10">
    <property type="entry name" value="Di-copper center containing domain from catechol oxidase"/>
    <property type="match status" value="1"/>
</dbReference>
<accession>A0A8H3BVH4</accession>
<dbReference type="PANTHER" id="PTHR11474:SF76">
    <property type="entry name" value="SHKT DOMAIN-CONTAINING PROTEIN"/>
    <property type="match status" value="1"/>
</dbReference>
<keyword evidence="5" id="KW-0470">Melanin biosynthesis</keyword>
<dbReference type="InterPro" id="IPR050316">
    <property type="entry name" value="Tyrosinase/Hemocyanin"/>
</dbReference>
<comment type="similarity">
    <text evidence="1">Belongs to the tyrosinase family.</text>
</comment>
<dbReference type="InterPro" id="IPR002227">
    <property type="entry name" value="Tyrosinase_Cu-bd"/>
</dbReference>
<proteinExistence type="inferred from homology"/>
<evidence type="ECO:0000259" key="9">
    <source>
        <dbReference type="PROSITE" id="PS00497"/>
    </source>
</evidence>
<dbReference type="EC" id="1.14.18.1" evidence="2"/>
<feature type="domain" description="Tyrosinase copper-binding" evidence="9">
    <location>
        <begin position="100"/>
        <end position="117"/>
    </location>
</feature>
<dbReference type="PROSITE" id="PS00498">
    <property type="entry name" value="TYROSINASE_2"/>
    <property type="match status" value="1"/>
</dbReference>
<evidence type="ECO:0000256" key="7">
    <source>
        <dbReference type="ARBA" id="ARBA00048881"/>
    </source>
</evidence>
<comment type="catalytic activity">
    <reaction evidence="6">
        <text>2 L-dopa + O2 = 2 L-dopaquinone + 2 H2O</text>
        <dbReference type="Rhea" id="RHEA:34287"/>
        <dbReference type="ChEBI" id="CHEBI:15377"/>
        <dbReference type="ChEBI" id="CHEBI:15379"/>
        <dbReference type="ChEBI" id="CHEBI:57504"/>
        <dbReference type="ChEBI" id="CHEBI:57924"/>
        <dbReference type="EC" id="1.14.18.1"/>
    </reaction>
</comment>
<reference evidence="11" key="1">
    <citation type="submission" date="2021-01" db="EMBL/GenBank/DDBJ databases">
        <authorList>
            <person name="Kaushik A."/>
        </authorList>
    </citation>
    <scope>NUCLEOTIDE SEQUENCE</scope>
    <source>
        <strain evidence="11">AG6-10EEA</strain>
    </source>
</reference>
<dbReference type="GO" id="GO:0046872">
    <property type="term" value="F:metal ion binding"/>
    <property type="evidence" value="ECO:0007669"/>
    <property type="project" value="UniProtKB-KW"/>
</dbReference>
<feature type="domain" description="Tyrosinase copper-binding" evidence="10">
    <location>
        <begin position="346"/>
        <end position="357"/>
    </location>
</feature>
<comment type="catalytic activity">
    <reaction evidence="7">
        <text>L-tyrosine + O2 = L-dopaquinone + H2O</text>
        <dbReference type="Rhea" id="RHEA:18117"/>
        <dbReference type="ChEBI" id="CHEBI:15377"/>
        <dbReference type="ChEBI" id="CHEBI:15379"/>
        <dbReference type="ChEBI" id="CHEBI:57924"/>
        <dbReference type="ChEBI" id="CHEBI:58315"/>
        <dbReference type="EC" id="1.14.18.1"/>
    </reaction>
</comment>
<dbReference type="InterPro" id="IPR008922">
    <property type="entry name" value="Di-copper_centre_dom_sf"/>
</dbReference>
<dbReference type="SUPFAM" id="SSF48056">
    <property type="entry name" value="Di-copper centre-containing domain"/>
    <property type="match status" value="1"/>
</dbReference>
<dbReference type="PRINTS" id="PR00092">
    <property type="entry name" value="TYROSINASE"/>
</dbReference>
<dbReference type="AlphaFoldDB" id="A0A8H3BVH4"/>
<evidence type="ECO:0000313" key="12">
    <source>
        <dbReference type="Proteomes" id="UP000663853"/>
    </source>
</evidence>
<evidence type="ECO:0000259" key="10">
    <source>
        <dbReference type="PROSITE" id="PS00498"/>
    </source>
</evidence>
<dbReference type="Proteomes" id="UP000663853">
    <property type="component" value="Unassembled WGS sequence"/>
</dbReference>